<dbReference type="Pfam" id="PF12833">
    <property type="entry name" value="HTH_18"/>
    <property type="match status" value="1"/>
</dbReference>
<dbReference type="PANTHER" id="PTHR43280">
    <property type="entry name" value="ARAC-FAMILY TRANSCRIPTIONAL REGULATOR"/>
    <property type="match status" value="1"/>
</dbReference>
<dbReference type="AlphaFoldDB" id="A0A2T0MBP2"/>
<dbReference type="Proteomes" id="UP000237640">
    <property type="component" value="Unassembled WGS sequence"/>
</dbReference>
<dbReference type="PROSITE" id="PS01124">
    <property type="entry name" value="HTH_ARAC_FAMILY_2"/>
    <property type="match status" value="1"/>
</dbReference>
<reference evidence="6 7" key="1">
    <citation type="submission" date="2018-03" db="EMBL/GenBank/DDBJ databases">
        <title>Genomic Encyclopedia of Archaeal and Bacterial Type Strains, Phase II (KMG-II): from individual species to whole genera.</title>
        <authorList>
            <person name="Goeker M."/>
        </authorList>
    </citation>
    <scope>NUCLEOTIDE SEQUENCE [LARGE SCALE GENOMIC DNA]</scope>
    <source>
        <strain evidence="6 7">DSM 25027</strain>
    </source>
</reference>
<sequence>MKVSDVVLILLSSAGLLHGMLCAFYLIFFKKRKSLSNLLLGLILIFMAFRIGKSVLLNFGQGLEPVFIFIGLTFLLLIGPLIRWYVLCMTSPNFRLLKINLLELAPFGLIFGASLFVTRGWYENSEWVIVIFSSGLIFIYLHLAFYIGLAWREYRLARKRHPKEHWTKSQKAVFHWLHLLLIGFILIWGIYVLNILDDAVPYVIGPLLYSVVVYFLSYKAFELRATDVDGMVFKENSNQLLFTFVDKLVVGDKLYLEPDLSLSKLSELLGKSSQQISSAVNEYGKRNFNDYINYYRIQDSKKKLLDATNDKYTISSVAFDVGFSSLSSFNGAFKKFEGTTPSSFRKRGSLT</sequence>
<dbReference type="InterPro" id="IPR018060">
    <property type="entry name" value="HTH_AraC"/>
</dbReference>
<dbReference type="GO" id="GO:0003700">
    <property type="term" value="F:DNA-binding transcription factor activity"/>
    <property type="evidence" value="ECO:0007669"/>
    <property type="project" value="InterPro"/>
</dbReference>
<evidence type="ECO:0000313" key="7">
    <source>
        <dbReference type="Proteomes" id="UP000237640"/>
    </source>
</evidence>
<feature type="domain" description="HTH araC/xylS-type" evidence="5">
    <location>
        <begin position="246"/>
        <end position="347"/>
    </location>
</feature>
<dbReference type="PRINTS" id="PR00032">
    <property type="entry name" value="HTHARAC"/>
</dbReference>
<feature type="transmembrane region" description="Helical" evidence="4">
    <location>
        <begin position="66"/>
        <end position="87"/>
    </location>
</feature>
<dbReference type="SUPFAM" id="SSF46689">
    <property type="entry name" value="Homeodomain-like"/>
    <property type="match status" value="1"/>
</dbReference>
<accession>A0A2T0MBP2</accession>
<dbReference type="GO" id="GO:0043565">
    <property type="term" value="F:sequence-specific DNA binding"/>
    <property type="evidence" value="ECO:0007669"/>
    <property type="project" value="InterPro"/>
</dbReference>
<evidence type="ECO:0000256" key="2">
    <source>
        <dbReference type="ARBA" id="ARBA00023125"/>
    </source>
</evidence>
<dbReference type="InterPro" id="IPR018062">
    <property type="entry name" value="HTH_AraC-typ_CS"/>
</dbReference>
<dbReference type="SMART" id="SM00342">
    <property type="entry name" value="HTH_ARAC"/>
    <property type="match status" value="1"/>
</dbReference>
<dbReference type="InterPro" id="IPR009057">
    <property type="entry name" value="Homeodomain-like_sf"/>
</dbReference>
<dbReference type="PROSITE" id="PS00041">
    <property type="entry name" value="HTH_ARAC_FAMILY_1"/>
    <property type="match status" value="1"/>
</dbReference>
<comment type="caution">
    <text evidence="6">The sequence shown here is derived from an EMBL/GenBank/DDBJ whole genome shotgun (WGS) entry which is preliminary data.</text>
</comment>
<dbReference type="OrthoDB" id="9779074at2"/>
<feature type="transmembrane region" description="Helical" evidence="4">
    <location>
        <begin position="99"/>
        <end position="121"/>
    </location>
</feature>
<dbReference type="Gene3D" id="1.10.10.60">
    <property type="entry name" value="Homeodomain-like"/>
    <property type="match status" value="1"/>
</dbReference>
<evidence type="ECO:0000259" key="5">
    <source>
        <dbReference type="PROSITE" id="PS01124"/>
    </source>
</evidence>
<keyword evidence="7" id="KW-1185">Reference proteome</keyword>
<feature type="transmembrane region" description="Helical" evidence="4">
    <location>
        <begin position="172"/>
        <end position="193"/>
    </location>
</feature>
<feature type="transmembrane region" description="Helical" evidence="4">
    <location>
        <begin position="127"/>
        <end position="151"/>
    </location>
</feature>
<dbReference type="PANTHER" id="PTHR43280:SF29">
    <property type="entry name" value="ARAC-FAMILY TRANSCRIPTIONAL REGULATOR"/>
    <property type="match status" value="1"/>
</dbReference>
<protein>
    <submittedName>
        <fullName evidence="6">AraC-like DNA-binding protein</fullName>
    </submittedName>
</protein>
<keyword evidence="4" id="KW-1133">Transmembrane helix</keyword>
<feature type="transmembrane region" description="Helical" evidence="4">
    <location>
        <begin position="199"/>
        <end position="216"/>
    </location>
</feature>
<evidence type="ECO:0000256" key="3">
    <source>
        <dbReference type="ARBA" id="ARBA00023163"/>
    </source>
</evidence>
<evidence type="ECO:0000256" key="4">
    <source>
        <dbReference type="SAM" id="Phobius"/>
    </source>
</evidence>
<feature type="transmembrane region" description="Helical" evidence="4">
    <location>
        <begin position="39"/>
        <end position="60"/>
    </location>
</feature>
<dbReference type="EMBL" id="PVYX01000002">
    <property type="protein sequence ID" value="PRX54910.1"/>
    <property type="molecule type" value="Genomic_DNA"/>
</dbReference>
<dbReference type="RefSeq" id="WP_106146387.1">
    <property type="nucleotide sequence ID" value="NZ_PVYX01000002.1"/>
</dbReference>
<keyword evidence="2 6" id="KW-0238">DNA-binding</keyword>
<keyword evidence="1" id="KW-0805">Transcription regulation</keyword>
<keyword evidence="3" id="KW-0804">Transcription</keyword>
<evidence type="ECO:0000313" key="6">
    <source>
        <dbReference type="EMBL" id="PRX54910.1"/>
    </source>
</evidence>
<dbReference type="InterPro" id="IPR020449">
    <property type="entry name" value="Tscrpt_reg_AraC-type_HTH"/>
</dbReference>
<proteinExistence type="predicted"/>
<feature type="transmembrane region" description="Helical" evidence="4">
    <location>
        <begin position="6"/>
        <end position="27"/>
    </location>
</feature>
<name>A0A2T0MBP2_9FLAO</name>
<organism evidence="6 7">
    <name type="scientific">Flagellimonas meridianipacifica</name>
    <dbReference type="NCBI Taxonomy" id="1080225"/>
    <lineage>
        <taxon>Bacteria</taxon>
        <taxon>Pseudomonadati</taxon>
        <taxon>Bacteroidota</taxon>
        <taxon>Flavobacteriia</taxon>
        <taxon>Flavobacteriales</taxon>
        <taxon>Flavobacteriaceae</taxon>
        <taxon>Flagellimonas</taxon>
    </lineage>
</organism>
<gene>
    <name evidence="6" type="ORF">CLV81_3315</name>
</gene>
<evidence type="ECO:0000256" key="1">
    <source>
        <dbReference type="ARBA" id="ARBA00023015"/>
    </source>
</evidence>
<keyword evidence="4" id="KW-0472">Membrane</keyword>
<keyword evidence="4" id="KW-0812">Transmembrane</keyword>